<comment type="caution">
    <text evidence="1">The sequence shown here is derived from an EMBL/GenBank/DDBJ whole genome shotgun (WGS) entry which is preliminary data.</text>
</comment>
<dbReference type="PATRIC" id="fig|1202534.3.peg.919"/>
<keyword evidence="2" id="KW-1185">Reference proteome</keyword>
<dbReference type="OrthoDB" id="2875474at2"/>
<accession>R9CDG7</accession>
<sequence>MNFKNWVVAKEKAEEFNLYTKAYLKEKYNRKPTKDAKEEICKVYTGGRWREFSFYRMEDTIEIKTRNTKELIELDINDENIFKSLYVINKSAKKSRDTKNKNYYLKNYKMVNMCKNRQINLYDLKDLVIKKAIEENRLKLEGFHVQKIGDNFNYLNLYKGNQYMFHVPENESKGKYLGELGIITSEIRVNTKIKFEQAIDLLERYINKKFD</sequence>
<protein>
    <submittedName>
        <fullName evidence="1">Uncharacterized protein</fullName>
    </submittedName>
</protein>
<gene>
    <name evidence="1" type="ORF">A500_04581</name>
</gene>
<dbReference type="AlphaFoldDB" id="R9CDG7"/>
<dbReference type="RefSeq" id="WP_016206375.1">
    <property type="nucleotide sequence ID" value="NZ_ASRV01000050.1"/>
</dbReference>
<dbReference type="EMBL" id="ASRV01000050">
    <property type="protein sequence ID" value="EOR27389.1"/>
    <property type="molecule type" value="Genomic_DNA"/>
</dbReference>
<evidence type="ECO:0000313" key="1">
    <source>
        <dbReference type="EMBL" id="EOR27389.1"/>
    </source>
</evidence>
<dbReference type="Proteomes" id="UP000013988">
    <property type="component" value="Unassembled WGS sequence"/>
</dbReference>
<reference evidence="1 2" key="1">
    <citation type="submission" date="2013-03" db="EMBL/GenBank/DDBJ databases">
        <title>Whole genome shotgun sequencing of Clostridium sartagoforme AAU1.</title>
        <authorList>
            <person name="Joshi C.G."/>
            <person name="Duggirala S.M."/>
            <person name="Nathani N.M."/>
            <person name="Bhatt V.D."/>
            <person name="Patel A.K."/>
            <person name="Pandya P.R."/>
            <person name="KaPatel J.A."/>
        </authorList>
    </citation>
    <scope>NUCLEOTIDE SEQUENCE [LARGE SCALE GENOMIC DNA]</scope>
    <source>
        <strain evidence="1 2">AAU1</strain>
    </source>
</reference>
<name>R9CDG7_9CLOT</name>
<organism evidence="1 2">
    <name type="scientific">Clostridium sartagoforme AAU1</name>
    <dbReference type="NCBI Taxonomy" id="1202534"/>
    <lineage>
        <taxon>Bacteria</taxon>
        <taxon>Bacillati</taxon>
        <taxon>Bacillota</taxon>
        <taxon>Clostridia</taxon>
        <taxon>Eubacteriales</taxon>
        <taxon>Clostridiaceae</taxon>
        <taxon>Clostridium</taxon>
    </lineage>
</organism>
<evidence type="ECO:0000313" key="2">
    <source>
        <dbReference type="Proteomes" id="UP000013988"/>
    </source>
</evidence>
<proteinExistence type="predicted"/>